<organism evidence="8 9">
    <name type="scientific">Robertmurraya mangrovi</name>
    <dbReference type="NCBI Taxonomy" id="3098077"/>
    <lineage>
        <taxon>Bacteria</taxon>
        <taxon>Bacillati</taxon>
        <taxon>Bacillota</taxon>
        <taxon>Bacilli</taxon>
        <taxon>Bacillales</taxon>
        <taxon>Bacillaceae</taxon>
        <taxon>Robertmurraya</taxon>
    </lineage>
</organism>
<keyword evidence="8" id="KW-0969">Cilium</keyword>
<evidence type="ECO:0000313" key="8">
    <source>
        <dbReference type="EMBL" id="MDZ5473470.1"/>
    </source>
</evidence>
<reference evidence="8 9" key="1">
    <citation type="submission" date="2023-11" db="EMBL/GenBank/DDBJ databases">
        <title>Bacillus jintuensis, isolated from a mudflat on the Beibu Gulf coast.</title>
        <authorList>
            <person name="Li M."/>
        </authorList>
    </citation>
    <scope>NUCLEOTIDE SEQUENCE [LARGE SCALE GENOMIC DNA]</scope>
    <source>
        <strain evidence="8 9">31A1R</strain>
    </source>
</reference>
<sequence length="223" mass="25122">MQRLQLMIKVLLLATIALIGSISGASAEQLNSVKDCYEQPEKCGDTKLSPQTDEKQVKSETSNSVGLNAWDFFKMIFATFFVIALLYFILKFINKKSRSFKSSQLVENLGGTTLGANRSVQIVKVGKRVLVLGVGENIQLLKEIDDEEETSQIISDYNSKIEQLVQPSDIVTKVIQRTKNMNLEKKQTENNSFTSMLKGQLEEISKGRKKLFDEMEKKGSDER</sequence>
<gene>
    <name evidence="8" type="ORF">SM124_17285</name>
</gene>
<evidence type="ECO:0000313" key="9">
    <source>
        <dbReference type="Proteomes" id="UP001290455"/>
    </source>
</evidence>
<feature type="transmembrane region" description="Helical" evidence="6">
    <location>
        <begin position="72"/>
        <end position="93"/>
    </location>
</feature>
<evidence type="ECO:0000256" key="2">
    <source>
        <dbReference type="ARBA" id="ARBA00022475"/>
    </source>
</evidence>
<dbReference type="InterPro" id="IPR022781">
    <property type="entry name" value="Flagellar_biosynth_FliO"/>
</dbReference>
<keyword evidence="7" id="KW-0732">Signal</keyword>
<name>A0ABU5J288_9BACI</name>
<feature type="signal peptide" evidence="7">
    <location>
        <begin position="1"/>
        <end position="27"/>
    </location>
</feature>
<comment type="caution">
    <text evidence="8">The sequence shown here is derived from an EMBL/GenBank/DDBJ whole genome shotgun (WGS) entry which is preliminary data.</text>
</comment>
<dbReference type="Pfam" id="PF04347">
    <property type="entry name" value="FliO"/>
    <property type="match status" value="1"/>
</dbReference>
<protein>
    <submittedName>
        <fullName evidence="8">Flagellar biosynthetic protein FliO</fullName>
    </submittedName>
</protein>
<dbReference type="Proteomes" id="UP001290455">
    <property type="component" value="Unassembled WGS sequence"/>
</dbReference>
<keyword evidence="8" id="KW-0282">Flagellum</keyword>
<accession>A0ABU5J288</accession>
<keyword evidence="9" id="KW-1185">Reference proteome</keyword>
<evidence type="ECO:0000256" key="1">
    <source>
        <dbReference type="ARBA" id="ARBA00004236"/>
    </source>
</evidence>
<feature type="chain" id="PRO_5045765051" evidence="7">
    <location>
        <begin position="28"/>
        <end position="223"/>
    </location>
</feature>
<keyword evidence="3 6" id="KW-0812">Transmembrane</keyword>
<evidence type="ECO:0000256" key="4">
    <source>
        <dbReference type="ARBA" id="ARBA00022989"/>
    </source>
</evidence>
<proteinExistence type="predicted"/>
<keyword evidence="8" id="KW-0966">Cell projection</keyword>
<dbReference type="RefSeq" id="WP_322447763.1">
    <property type="nucleotide sequence ID" value="NZ_JAXOFX010000013.1"/>
</dbReference>
<keyword evidence="4 6" id="KW-1133">Transmembrane helix</keyword>
<evidence type="ECO:0000256" key="5">
    <source>
        <dbReference type="ARBA" id="ARBA00023136"/>
    </source>
</evidence>
<keyword evidence="2" id="KW-1003">Cell membrane</keyword>
<dbReference type="EMBL" id="JAXOFX010000013">
    <property type="protein sequence ID" value="MDZ5473470.1"/>
    <property type="molecule type" value="Genomic_DNA"/>
</dbReference>
<evidence type="ECO:0000256" key="3">
    <source>
        <dbReference type="ARBA" id="ARBA00022692"/>
    </source>
</evidence>
<evidence type="ECO:0000256" key="6">
    <source>
        <dbReference type="SAM" id="Phobius"/>
    </source>
</evidence>
<keyword evidence="5 6" id="KW-0472">Membrane</keyword>
<evidence type="ECO:0000256" key="7">
    <source>
        <dbReference type="SAM" id="SignalP"/>
    </source>
</evidence>
<comment type="subcellular location">
    <subcellularLocation>
        <location evidence="1">Cell membrane</location>
    </subcellularLocation>
</comment>